<organism evidence="1">
    <name type="scientific">bioreactor metagenome</name>
    <dbReference type="NCBI Taxonomy" id="1076179"/>
    <lineage>
        <taxon>unclassified sequences</taxon>
        <taxon>metagenomes</taxon>
        <taxon>ecological metagenomes</taxon>
    </lineage>
</organism>
<proteinExistence type="predicted"/>
<sequence>MKYLQYAPKIPVVLRGISQLIPAGAQCRGGRATEQIQLLLILQVHVVQLVCQDSLNTMGRTQHPGDAACIPRSLNDSLSAGVNDGGGSSRLSNDAGAYEFAHAFILQP</sequence>
<reference evidence="1" key="1">
    <citation type="submission" date="2019-08" db="EMBL/GenBank/DDBJ databases">
        <authorList>
            <person name="Kucharzyk K."/>
            <person name="Murdoch R.W."/>
            <person name="Higgins S."/>
            <person name="Loffler F."/>
        </authorList>
    </citation>
    <scope>NUCLEOTIDE SEQUENCE</scope>
</reference>
<evidence type="ECO:0000313" key="1">
    <source>
        <dbReference type="EMBL" id="MPM84824.1"/>
    </source>
</evidence>
<name>A0A645D665_9ZZZZ</name>
<accession>A0A645D665</accession>
<protein>
    <submittedName>
        <fullName evidence="1">Uncharacterized protein</fullName>
    </submittedName>
</protein>
<gene>
    <name evidence="1" type="ORF">SDC9_131900</name>
</gene>
<dbReference type="AlphaFoldDB" id="A0A645D665"/>
<comment type="caution">
    <text evidence="1">The sequence shown here is derived from an EMBL/GenBank/DDBJ whole genome shotgun (WGS) entry which is preliminary data.</text>
</comment>
<dbReference type="EMBL" id="VSSQ01033289">
    <property type="protein sequence ID" value="MPM84824.1"/>
    <property type="molecule type" value="Genomic_DNA"/>
</dbReference>